<name>A0A0C2D3F9_9BACT</name>
<reference evidence="3 4" key="1">
    <citation type="submission" date="2014-12" db="EMBL/GenBank/DDBJ databases">
        <title>Genome assembly of Enhygromyxa salina DSM 15201.</title>
        <authorList>
            <person name="Sharma G."/>
            <person name="Subramanian S."/>
        </authorList>
    </citation>
    <scope>NUCLEOTIDE SEQUENCE [LARGE SCALE GENOMIC DNA]</scope>
    <source>
        <strain evidence="3 4">DSM 15201</strain>
    </source>
</reference>
<gene>
    <name evidence="3" type="ORF">DB30_06483</name>
</gene>
<feature type="region of interest" description="Disordered" evidence="1">
    <location>
        <begin position="217"/>
        <end position="246"/>
    </location>
</feature>
<proteinExistence type="predicted"/>
<keyword evidence="3" id="KW-0489">Methyltransferase</keyword>
<dbReference type="CDD" id="cd02440">
    <property type="entry name" value="AdoMet_MTases"/>
    <property type="match status" value="1"/>
</dbReference>
<dbReference type="AlphaFoldDB" id="A0A0C2D3F9"/>
<evidence type="ECO:0000313" key="3">
    <source>
        <dbReference type="EMBL" id="KIG14672.1"/>
    </source>
</evidence>
<dbReference type="PANTHER" id="PTHR44068:SF11">
    <property type="entry name" value="GERANYL DIPHOSPHATE 2-C-METHYLTRANSFERASE"/>
    <property type="match status" value="1"/>
</dbReference>
<feature type="compositionally biased region" description="Low complexity" evidence="1">
    <location>
        <begin position="128"/>
        <end position="137"/>
    </location>
</feature>
<dbReference type="Pfam" id="PF13649">
    <property type="entry name" value="Methyltransf_25"/>
    <property type="match status" value="1"/>
</dbReference>
<dbReference type="InterPro" id="IPR041698">
    <property type="entry name" value="Methyltransf_25"/>
</dbReference>
<dbReference type="InterPro" id="IPR050447">
    <property type="entry name" value="Erg6_SMT_methyltransf"/>
</dbReference>
<feature type="region of interest" description="Disordered" evidence="1">
    <location>
        <begin position="1"/>
        <end position="66"/>
    </location>
</feature>
<dbReference type="Gene3D" id="2.20.25.110">
    <property type="entry name" value="S-adenosyl-L-methionine-dependent methyltransferases"/>
    <property type="match status" value="1"/>
</dbReference>
<keyword evidence="3" id="KW-0808">Transferase</keyword>
<dbReference type="GO" id="GO:0008168">
    <property type="term" value="F:methyltransferase activity"/>
    <property type="evidence" value="ECO:0007669"/>
    <property type="project" value="UniProtKB-KW"/>
</dbReference>
<dbReference type="SUPFAM" id="SSF53335">
    <property type="entry name" value="S-adenosyl-L-methionine-dependent methyltransferases"/>
    <property type="match status" value="1"/>
</dbReference>
<protein>
    <submittedName>
        <fullName evidence="3">Putative methyltransferase</fullName>
    </submittedName>
</protein>
<dbReference type="InterPro" id="IPR029063">
    <property type="entry name" value="SAM-dependent_MTases_sf"/>
</dbReference>
<dbReference type="Gene3D" id="3.40.50.150">
    <property type="entry name" value="Vaccinia Virus protein VP39"/>
    <property type="match status" value="1"/>
</dbReference>
<comment type="caution">
    <text evidence="3">The sequence shown here is derived from an EMBL/GenBank/DDBJ whole genome shotgun (WGS) entry which is preliminary data.</text>
</comment>
<accession>A0A0C2D3F9</accession>
<feature type="compositionally biased region" description="Low complexity" evidence="1">
    <location>
        <begin position="7"/>
        <end position="23"/>
    </location>
</feature>
<organism evidence="3 4">
    <name type="scientific">Enhygromyxa salina</name>
    <dbReference type="NCBI Taxonomy" id="215803"/>
    <lineage>
        <taxon>Bacteria</taxon>
        <taxon>Pseudomonadati</taxon>
        <taxon>Myxococcota</taxon>
        <taxon>Polyangia</taxon>
        <taxon>Nannocystales</taxon>
        <taxon>Nannocystaceae</taxon>
        <taxon>Enhygromyxa</taxon>
    </lineage>
</organism>
<dbReference type="GO" id="GO:0032259">
    <property type="term" value="P:methylation"/>
    <property type="evidence" value="ECO:0007669"/>
    <property type="project" value="UniProtKB-KW"/>
</dbReference>
<feature type="compositionally biased region" description="Acidic residues" evidence="1">
    <location>
        <begin position="43"/>
        <end position="54"/>
    </location>
</feature>
<sequence length="496" mass="53885">MLDASGEEPIAPAAADAPELAAADAEHPVGTGAPEVLERVDSSELELLADDDEDSKTSEDSGPDAFAGFVIPMLARLEQSPSAPLAPPVAPVRPDAAAQAPDPTIAEAGAPAEQQSRDTPSSGLRPPVVGAGATAVVIPSLTRQEPAVAPPPPRPPAIPTADADHEEEIDPDEAESLEAEGLEVESLEVESLEVESLEVESLEVENLEVENLDSADLEEVDHGTPTAAAEEVKPPTPPEAKPQPKRRKAWYDDVFAEHFLALYPSSWEETAARDAEFIHAQLGLPEGANVLDVGCGEGAHAVQLAKLGLRMTGLDNSLALLLSAAQSKELAGIEDDSVVFMHGDMRRLPRDREFDAVVCVGSTFGYFEEEQNRLCLQEMYERLPTGGKLLLHVFNRDFVAPHLPSRSWWQGKRCMVIDEAEMNFFANRLRIHRTIIFDDGRQHEHYMFMRAYTVQDLGKAMSQIGLRVIEVSGSRDTRGRFYGSASPDIWMVAERK</sequence>
<evidence type="ECO:0000256" key="1">
    <source>
        <dbReference type="SAM" id="MobiDB-lite"/>
    </source>
</evidence>
<feature type="compositionally biased region" description="Acidic residues" evidence="1">
    <location>
        <begin position="164"/>
        <end position="182"/>
    </location>
</feature>
<evidence type="ECO:0000313" key="4">
    <source>
        <dbReference type="Proteomes" id="UP000031599"/>
    </source>
</evidence>
<dbReference type="Proteomes" id="UP000031599">
    <property type="component" value="Unassembled WGS sequence"/>
</dbReference>
<feature type="region of interest" description="Disordered" evidence="1">
    <location>
        <begin position="80"/>
        <end position="182"/>
    </location>
</feature>
<dbReference type="PANTHER" id="PTHR44068">
    <property type="entry name" value="ZGC:194242"/>
    <property type="match status" value="1"/>
</dbReference>
<feature type="compositionally biased region" description="Polar residues" evidence="1">
    <location>
        <begin position="113"/>
        <end position="122"/>
    </location>
</feature>
<feature type="compositionally biased region" description="Low complexity" evidence="1">
    <location>
        <begin position="92"/>
        <end position="108"/>
    </location>
</feature>
<feature type="domain" description="Methyltransferase" evidence="2">
    <location>
        <begin position="290"/>
        <end position="387"/>
    </location>
</feature>
<feature type="compositionally biased region" description="Pro residues" evidence="1">
    <location>
        <begin position="148"/>
        <end position="158"/>
    </location>
</feature>
<dbReference type="EMBL" id="JMCC02000068">
    <property type="protein sequence ID" value="KIG14672.1"/>
    <property type="molecule type" value="Genomic_DNA"/>
</dbReference>
<evidence type="ECO:0000259" key="2">
    <source>
        <dbReference type="Pfam" id="PF13649"/>
    </source>
</evidence>